<evidence type="ECO:0000313" key="2">
    <source>
        <dbReference type="EMBL" id="KAH1063238.1"/>
    </source>
</evidence>
<gene>
    <name evidence="2" type="ORF">J1N35_028225</name>
</gene>
<accession>A0A9D3UVU1</accession>
<organism evidence="2 3">
    <name type="scientific">Gossypium stocksii</name>
    <dbReference type="NCBI Taxonomy" id="47602"/>
    <lineage>
        <taxon>Eukaryota</taxon>
        <taxon>Viridiplantae</taxon>
        <taxon>Streptophyta</taxon>
        <taxon>Embryophyta</taxon>
        <taxon>Tracheophyta</taxon>
        <taxon>Spermatophyta</taxon>
        <taxon>Magnoliopsida</taxon>
        <taxon>eudicotyledons</taxon>
        <taxon>Gunneridae</taxon>
        <taxon>Pentapetalae</taxon>
        <taxon>rosids</taxon>
        <taxon>malvids</taxon>
        <taxon>Malvales</taxon>
        <taxon>Malvaceae</taxon>
        <taxon>Malvoideae</taxon>
        <taxon>Gossypium</taxon>
    </lineage>
</organism>
<keyword evidence="3" id="KW-1185">Reference proteome</keyword>
<comment type="caution">
    <text evidence="2">The sequence shown here is derived from an EMBL/GenBank/DDBJ whole genome shotgun (WGS) entry which is preliminary data.</text>
</comment>
<proteinExistence type="predicted"/>
<name>A0A9D3UVU1_9ROSI</name>
<dbReference type="Proteomes" id="UP000828251">
    <property type="component" value="Unassembled WGS sequence"/>
</dbReference>
<sequence length="164" mass="18720">MLGELNEGDTNAVSVGITAEVDLGVSRLNSDMDRACEDVANMVKVGVKMGWQILKKDWISPDENINTEIPKTEDRGISQEIEEEFYNTIRSRRKKKQFNKRIRSMRVIQDGLLSSKKIQRRDRSRRNDKSSAVPGSEDKVVNLSLSDSNISNRRKIILRKAKQT</sequence>
<evidence type="ECO:0000313" key="3">
    <source>
        <dbReference type="Proteomes" id="UP000828251"/>
    </source>
</evidence>
<reference evidence="2 3" key="1">
    <citation type="journal article" date="2021" name="Plant Biotechnol. J.">
        <title>Multi-omics assisted identification of the key and species-specific regulatory components of drought-tolerant mechanisms in Gossypium stocksii.</title>
        <authorList>
            <person name="Yu D."/>
            <person name="Ke L."/>
            <person name="Zhang D."/>
            <person name="Wu Y."/>
            <person name="Sun Y."/>
            <person name="Mei J."/>
            <person name="Sun J."/>
            <person name="Sun Y."/>
        </authorList>
    </citation>
    <scope>NUCLEOTIDE SEQUENCE [LARGE SCALE GENOMIC DNA]</scope>
    <source>
        <strain evidence="3">cv. E1</strain>
        <tissue evidence="2">Leaf</tissue>
    </source>
</reference>
<dbReference type="AlphaFoldDB" id="A0A9D3UVU1"/>
<protein>
    <submittedName>
        <fullName evidence="2">Uncharacterized protein</fullName>
    </submittedName>
</protein>
<evidence type="ECO:0000256" key="1">
    <source>
        <dbReference type="SAM" id="MobiDB-lite"/>
    </source>
</evidence>
<feature type="region of interest" description="Disordered" evidence="1">
    <location>
        <begin position="118"/>
        <end position="137"/>
    </location>
</feature>
<dbReference type="EMBL" id="JAIQCV010000009">
    <property type="protein sequence ID" value="KAH1063238.1"/>
    <property type="molecule type" value="Genomic_DNA"/>
</dbReference>